<keyword evidence="6 10" id="KW-1133">Transmembrane helix</keyword>
<evidence type="ECO:0000313" key="12">
    <source>
        <dbReference type="Proteomes" id="UP001061862"/>
    </source>
</evidence>
<dbReference type="NCBIfam" id="TIGR00797">
    <property type="entry name" value="matE"/>
    <property type="match status" value="1"/>
</dbReference>
<dbReference type="EMBL" id="CP104965">
    <property type="protein sequence ID" value="UXN72027.1"/>
    <property type="molecule type" value="Genomic_DNA"/>
</dbReference>
<gene>
    <name evidence="11" type="ORF">N8A98_12960</name>
</gene>
<dbReference type="PANTHER" id="PTHR43298:SF2">
    <property type="entry name" value="FMN_FAD EXPORTER YEEO-RELATED"/>
    <property type="match status" value="1"/>
</dbReference>
<feature type="transmembrane region" description="Helical" evidence="10">
    <location>
        <begin position="314"/>
        <end position="331"/>
    </location>
</feature>
<organism evidence="11 12">
    <name type="scientific">Devosia neptuniae</name>
    <dbReference type="NCBI Taxonomy" id="191302"/>
    <lineage>
        <taxon>Bacteria</taxon>
        <taxon>Pseudomonadati</taxon>
        <taxon>Pseudomonadota</taxon>
        <taxon>Alphaproteobacteria</taxon>
        <taxon>Hyphomicrobiales</taxon>
        <taxon>Devosiaceae</taxon>
        <taxon>Devosia</taxon>
    </lineage>
</organism>
<dbReference type="InterPro" id="IPR048279">
    <property type="entry name" value="MdtK-like"/>
</dbReference>
<keyword evidence="7" id="KW-0406">Ion transport</keyword>
<feature type="transmembrane region" description="Helical" evidence="10">
    <location>
        <begin position="415"/>
        <end position="434"/>
    </location>
</feature>
<comment type="subcellular location">
    <subcellularLocation>
        <location evidence="1">Cell inner membrane</location>
        <topology evidence="1">Multi-pass membrane protein</topology>
    </subcellularLocation>
</comment>
<evidence type="ECO:0000256" key="2">
    <source>
        <dbReference type="ARBA" id="ARBA00022448"/>
    </source>
</evidence>
<dbReference type="Proteomes" id="UP001061862">
    <property type="component" value="Chromosome"/>
</dbReference>
<accession>A0ABY6CKW4</accession>
<evidence type="ECO:0000313" key="11">
    <source>
        <dbReference type="EMBL" id="UXN72027.1"/>
    </source>
</evidence>
<dbReference type="PANTHER" id="PTHR43298">
    <property type="entry name" value="MULTIDRUG RESISTANCE PROTEIN NORM-RELATED"/>
    <property type="match status" value="1"/>
</dbReference>
<dbReference type="PIRSF" id="PIRSF006603">
    <property type="entry name" value="DinF"/>
    <property type="match status" value="1"/>
</dbReference>
<evidence type="ECO:0000256" key="1">
    <source>
        <dbReference type="ARBA" id="ARBA00004429"/>
    </source>
</evidence>
<keyword evidence="3" id="KW-0050">Antiport</keyword>
<name>A0ABY6CKW4_9HYPH</name>
<sequence>MTNSLPSLREARHIVGLALPLSLVQLAQVAISTTDIVMLGWLGGEALAGGALGFFAFNLLRTMGFGLIVGTSNLVAADQRESVASAHLLAALIVASGAAMLAAGCFVLGGGMLGQLGQDPAVAAIAAHYLILVAPGIFPLFWFYAYRGVVVGRRKTNSLLVITLATIVINAAFDYGFIYGAFGLPRLGAAGVAASSSIAYLAQFGAIVWVTHASFRFERLVARADIWNSVRRLLAIGIPTAGSYGSEAGFTAVITLMVGTFGAAALAGHAVVNQITYVVFMLSIGLSHATSIGVSEGVGRGSAAAALRSGRTGLVVVAAIMAVFAALYLLFPHNLLAAFGLGADTAAVTAVALTLLPLAAAMQIFDGLQNVAIGALRGVQRAGISFWVTMVGYWVVGVPVAWLLGLQFHLGPAGIWIGLALGLVVTALGMVVTFERSAMALPSAAATA</sequence>
<evidence type="ECO:0000256" key="8">
    <source>
        <dbReference type="ARBA" id="ARBA00023136"/>
    </source>
</evidence>
<evidence type="ECO:0000256" key="5">
    <source>
        <dbReference type="ARBA" id="ARBA00022692"/>
    </source>
</evidence>
<feature type="transmembrane region" description="Helical" evidence="10">
    <location>
        <begin position="158"/>
        <end position="182"/>
    </location>
</feature>
<keyword evidence="4" id="KW-1003">Cell membrane</keyword>
<evidence type="ECO:0000256" key="6">
    <source>
        <dbReference type="ARBA" id="ARBA00022989"/>
    </source>
</evidence>
<dbReference type="Pfam" id="PF01554">
    <property type="entry name" value="MatE"/>
    <property type="match status" value="2"/>
</dbReference>
<feature type="transmembrane region" description="Helical" evidence="10">
    <location>
        <begin position="248"/>
        <end position="269"/>
    </location>
</feature>
<reference evidence="11 12" key="1">
    <citation type="submission" date="2022-09" db="EMBL/GenBank/DDBJ databases">
        <title>Interaction between co-microsymbionts with complementary sets of symbiotic genes in legume-rhizobium systems.</title>
        <authorList>
            <person name="Safronova V."/>
            <person name="Sazanova A."/>
            <person name="Afonin A."/>
            <person name="Chirak E."/>
        </authorList>
    </citation>
    <scope>NUCLEOTIDE SEQUENCE [LARGE SCALE GENOMIC DNA]</scope>
    <source>
        <strain evidence="11 12">A18/4-1</strain>
    </source>
</reference>
<evidence type="ECO:0000256" key="7">
    <source>
        <dbReference type="ARBA" id="ARBA00023065"/>
    </source>
</evidence>
<evidence type="ECO:0000256" key="9">
    <source>
        <dbReference type="ARBA" id="ARBA00031636"/>
    </source>
</evidence>
<evidence type="ECO:0000256" key="3">
    <source>
        <dbReference type="ARBA" id="ARBA00022449"/>
    </source>
</evidence>
<evidence type="ECO:0000256" key="10">
    <source>
        <dbReference type="SAM" id="Phobius"/>
    </source>
</evidence>
<feature type="transmembrane region" description="Helical" evidence="10">
    <location>
        <begin position="88"/>
        <end position="109"/>
    </location>
</feature>
<protein>
    <recommendedName>
        <fullName evidence="9">Multidrug-efflux transporter</fullName>
    </recommendedName>
</protein>
<feature type="transmembrane region" description="Helical" evidence="10">
    <location>
        <begin position="121"/>
        <end position="146"/>
    </location>
</feature>
<dbReference type="InterPro" id="IPR002528">
    <property type="entry name" value="MATE_fam"/>
</dbReference>
<feature type="transmembrane region" description="Helical" evidence="10">
    <location>
        <begin position="188"/>
        <end position="210"/>
    </location>
</feature>
<dbReference type="RefSeq" id="WP_262171833.1">
    <property type="nucleotide sequence ID" value="NZ_CP104965.1"/>
</dbReference>
<keyword evidence="2" id="KW-0813">Transport</keyword>
<keyword evidence="12" id="KW-1185">Reference proteome</keyword>
<feature type="transmembrane region" description="Helical" evidence="10">
    <location>
        <begin position="275"/>
        <end position="294"/>
    </location>
</feature>
<feature type="transmembrane region" description="Helical" evidence="10">
    <location>
        <begin position="337"/>
        <end position="361"/>
    </location>
</feature>
<feature type="transmembrane region" description="Helical" evidence="10">
    <location>
        <begin position="53"/>
        <end position="76"/>
    </location>
</feature>
<proteinExistence type="predicted"/>
<keyword evidence="5 10" id="KW-0812">Transmembrane</keyword>
<feature type="transmembrane region" description="Helical" evidence="10">
    <location>
        <begin position="382"/>
        <end position="403"/>
    </location>
</feature>
<evidence type="ECO:0000256" key="4">
    <source>
        <dbReference type="ARBA" id="ARBA00022475"/>
    </source>
</evidence>
<keyword evidence="8 10" id="KW-0472">Membrane</keyword>
<dbReference type="InterPro" id="IPR050222">
    <property type="entry name" value="MATE_MdtK"/>
</dbReference>